<keyword evidence="7 14" id="KW-0375">Hydrogen ion transport</keyword>
<dbReference type="Gene3D" id="2.60.15.10">
    <property type="entry name" value="F0F1 ATP synthase delta/epsilon subunit, N-terminal"/>
    <property type="match status" value="1"/>
</dbReference>
<sequence>MFMSKIHLDIVTPEKKVYSEDVDMIITRAANGDIGIMPKHAPLVSPLQATIVRVKNDGQEEEIAVSGGFLEVRPDQVTILAESAETASEIDKNRALQAKERAEKRIHSAEGDLIRAEAALLRSMNRLRVAK</sequence>
<dbReference type="PANTHER" id="PTHR13822">
    <property type="entry name" value="ATP SYNTHASE DELTA/EPSILON CHAIN"/>
    <property type="match status" value="1"/>
</dbReference>
<evidence type="ECO:0000256" key="15">
    <source>
        <dbReference type="RuleBase" id="RU003656"/>
    </source>
</evidence>
<reference evidence="19 20" key="1">
    <citation type="submission" date="2019-03" db="EMBL/GenBank/DDBJ databases">
        <title>Genomic Encyclopedia of Type Strains, Phase IV (KMG-IV): sequencing the most valuable type-strain genomes for metagenomic binning, comparative biology and taxonomic classification.</title>
        <authorList>
            <person name="Goeker M."/>
        </authorList>
    </citation>
    <scope>NUCLEOTIDE SEQUENCE [LARGE SCALE GENOMIC DNA]</scope>
    <source>
        <strain evidence="19 20">DSM 46831</strain>
    </source>
</reference>
<evidence type="ECO:0000256" key="5">
    <source>
        <dbReference type="ARBA" id="ARBA00022448"/>
    </source>
</evidence>
<dbReference type="PANTHER" id="PTHR13822:SF10">
    <property type="entry name" value="ATP SYNTHASE EPSILON CHAIN, CHLOROPLASTIC"/>
    <property type="match status" value="1"/>
</dbReference>
<dbReference type="InterPro" id="IPR036794">
    <property type="entry name" value="ATP_F1_dsu/esu_C_sf"/>
</dbReference>
<keyword evidence="5 14" id="KW-0813">Transport</keyword>
<keyword evidence="8 14" id="KW-0406">Ion transport</keyword>
<evidence type="ECO:0000259" key="17">
    <source>
        <dbReference type="Pfam" id="PF00401"/>
    </source>
</evidence>
<dbReference type="NCBIfam" id="NF009980">
    <property type="entry name" value="PRK13446.1"/>
    <property type="match status" value="1"/>
</dbReference>
<dbReference type="HAMAP" id="MF_00530">
    <property type="entry name" value="ATP_synth_epsil_bac"/>
    <property type="match status" value="1"/>
</dbReference>
<keyword evidence="20" id="KW-1185">Reference proteome</keyword>
<dbReference type="AlphaFoldDB" id="A0A4R2S1U2"/>
<name>A0A4R2S1U2_9BACL</name>
<proteinExistence type="inferred from homology"/>
<gene>
    <name evidence="14" type="primary">atpC</name>
    <name evidence="19" type="ORF">EDD57_10886</name>
</gene>
<evidence type="ECO:0000256" key="10">
    <source>
        <dbReference type="ARBA" id="ARBA00023196"/>
    </source>
</evidence>
<evidence type="ECO:0000256" key="8">
    <source>
        <dbReference type="ARBA" id="ARBA00023065"/>
    </source>
</evidence>
<keyword evidence="11 14" id="KW-0066">ATP synthesis</keyword>
<dbReference type="GO" id="GO:0005524">
    <property type="term" value="F:ATP binding"/>
    <property type="evidence" value="ECO:0007669"/>
    <property type="project" value="UniProtKB-UniRule"/>
</dbReference>
<dbReference type="GO" id="GO:0005886">
    <property type="term" value="C:plasma membrane"/>
    <property type="evidence" value="ECO:0007669"/>
    <property type="project" value="UniProtKB-SubCell"/>
</dbReference>
<dbReference type="Pfam" id="PF02823">
    <property type="entry name" value="ATP-synt_DE_N"/>
    <property type="match status" value="1"/>
</dbReference>
<evidence type="ECO:0000256" key="16">
    <source>
        <dbReference type="SAM" id="Coils"/>
    </source>
</evidence>
<evidence type="ECO:0000313" key="19">
    <source>
        <dbReference type="EMBL" id="TCP69517.1"/>
    </source>
</evidence>
<dbReference type="InterPro" id="IPR020546">
    <property type="entry name" value="ATP_synth_F1_dsu/esu_N"/>
</dbReference>
<feature type="domain" description="ATP synthase epsilon subunit C-terminal" evidence="17">
    <location>
        <begin position="89"/>
        <end position="131"/>
    </location>
</feature>
<comment type="function">
    <text evidence="1 14">Produces ATP from ADP in the presence of a proton gradient across the membrane.</text>
</comment>
<dbReference type="GO" id="GO:0046933">
    <property type="term" value="F:proton-transporting ATP synthase activity, rotational mechanism"/>
    <property type="evidence" value="ECO:0007669"/>
    <property type="project" value="UniProtKB-UniRule"/>
</dbReference>
<keyword evidence="9 14" id="KW-0472">Membrane</keyword>
<comment type="similarity">
    <text evidence="3 14 15">Belongs to the ATPase epsilon chain family.</text>
</comment>
<dbReference type="GO" id="GO:0045259">
    <property type="term" value="C:proton-transporting ATP synthase complex"/>
    <property type="evidence" value="ECO:0007669"/>
    <property type="project" value="UniProtKB-KW"/>
</dbReference>
<dbReference type="NCBIfam" id="NF001846">
    <property type="entry name" value="PRK00571.1-3"/>
    <property type="match status" value="1"/>
</dbReference>
<dbReference type="SUPFAM" id="SSF51344">
    <property type="entry name" value="Epsilon subunit of F1F0-ATP synthase N-terminal domain"/>
    <property type="match status" value="1"/>
</dbReference>
<dbReference type="NCBIfam" id="NF009977">
    <property type="entry name" value="PRK13442.1"/>
    <property type="match status" value="1"/>
</dbReference>
<dbReference type="Pfam" id="PF00401">
    <property type="entry name" value="ATP-synt_DE"/>
    <property type="match status" value="1"/>
</dbReference>
<protein>
    <recommendedName>
        <fullName evidence="4 14">ATP synthase epsilon chain</fullName>
    </recommendedName>
    <alternativeName>
        <fullName evidence="13 14">ATP synthase F1 sector epsilon subunit</fullName>
    </alternativeName>
    <alternativeName>
        <fullName evidence="12 14">F-ATPase epsilon subunit</fullName>
    </alternativeName>
</protein>
<evidence type="ECO:0000256" key="1">
    <source>
        <dbReference type="ARBA" id="ARBA00003543"/>
    </source>
</evidence>
<keyword evidence="6 14" id="KW-1003">Cell membrane</keyword>
<dbReference type="InterPro" id="IPR020547">
    <property type="entry name" value="ATP_synth_F1_esu_C"/>
</dbReference>
<evidence type="ECO:0000256" key="11">
    <source>
        <dbReference type="ARBA" id="ARBA00023310"/>
    </source>
</evidence>
<evidence type="ECO:0000256" key="12">
    <source>
        <dbReference type="ARBA" id="ARBA00030215"/>
    </source>
</evidence>
<feature type="coiled-coil region" evidence="16">
    <location>
        <begin position="92"/>
        <end position="119"/>
    </location>
</feature>
<evidence type="ECO:0000256" key="3">
    <source>
        <dbReference type="ARBA" id="ARBA00005712"/>
    </source>
</evidence>
<comment type="caution">
    <text evidence="19">The sequence shown here is derived from an EMBL/GenBank/DDBJ whole genome shotgun (WGS) entry which is preliminary data.</text>
</comment>
<dbReference type="SUPFAM" id="SSF46604">
    <property type="entry name" value="Epsilon subunit of F1F0-ATP synthase C-terminal domain"/>
    <property type="match status" value="1"/>
</dbReference>
<dbReference type="InterPro" id="IPR001469">
    <property type="entry name" value="ATP_synth_F1_dsu/esu"/>
</dbReference>
<organism evidence="19 20">
    <name type="scientific">Baia soyae</name>
    <dbReference type="NCBI Taxonomy" id="1544746"/>
    <lineage>
        <taxon>Bacteria</taxon>
        <taxon>Bacillati</taxon>
        <taxon>Bacillota</taxon>
        <taxon>Bacilli</taxon>
        <taxon>Bacillales</taxon>
        <taxon>Thermoactinomycetaceae</taxon>
        <taxon>Baia</taxon>
    </lineage>
</organism>
<accession>A0A4R2S1U2</accession>
<dbReference type="NCBIfam" id="TIGR01216">
    <property type="entry name" value="ATP_synt_epsi"/>
    <property type="match status" value="1"/>
</dbReference>
<feature type="domain" description="ATP synthase F1 complex delta/epsilon subunit N-terminal" evidence="18">
    <location>
        <begin position="6"/>
        <end position="84"/>
    </location>
</feature>
<dbReference type="CDD" id="cd12152">
    <property type="entry name" value="F1-ATPase_delta"/>
    <property type="match status" value="1"/>
</dbReference>
<keyword evidence="16" id="KW-0175">Coiled coil</keyword>
<comment type="subcellular location">
    <subcellularLocation>
        <location evidence="2 14">Cell membrane</location>
        <topology evidence="2 14">Peripheral membrane protein</topology>
    </subcellularLocation>
</comment>
<dbReference type="EMBL" id="SLXV01000008">
    <property type="protein sequence ID" value="TCP69517.1"/>
    <property type="molecule type" value="Genomic_DNA"/>
</dbReference>
<comment type="subunit">
    <text evidence="14 15">F-type ATPases have 2 components, CF(1) - the catalytic core - and CF(0) - the membrane proton channel. CF(1) has five subunits: alpha(3), beta(3), gamma(1), delta(1), epsilon(1). CF(0) has three main subunits: a, b and c.</text>
</comment>
<evidence type="ECO:0000256" key="7">
    <source>
        <dbReference type="ARBA" id="ARBA00022781"/>
    </source>
</evidence>
<evidence type="ECO:0000256" key="6">
    <source>
        <dbReference type="ARBA" id="ARBA00022475"/>
    </source>
</evidence>
<evidence type="ECO:0000256" key="13">
    <source>
        <dbReference type="ARBA" id="ARBA00031795"/>
    </source>
</evidence>
<evidence type="ECO:0000256" key="14">
    <source>
        <dbReference type="HAMAP-Rule" id="MF_00530"/>
    </source>
</evidence>
<evidence type="ECO:0000256" key="9">
    <source>
        <dbReference type="ARBA" id="ARBA00023136"/>
    </source>
</evidence>
<dbReference type="Gene3D" id="1.20.5.440">
    <property type="entry name" value="ATP synthase delta/epsilon subunit, C-terminal domain"/>
    <property type="match status" value="1"/>
</dbReference>
<evidence type="ECO:0000259" key="18">
    <source>
        <dbReference type="Pfam" id="PF02823"/>
    </source>
</evidence>
<keyword evidence="10 14" id="KW-0139">CF(1)</keyword>
<dbReference type="InterPro" id="IPR036771">
    <property type="entry name" value="ATPsynth_dsu/esu_N"/>
</dbReference>
<dbReference type="FunFam" id="2.60.15.10:FF:000001">
    <property type="entry name" value="ATP synthase epsilon chain"/>
    <property type="match status" value="1"/>
</dbReference>
<dbReference type="Proteomes" id="UP000294746">
    <property type="component" value="Unassembled WGS sequence"/>
</dbReference>
<evidence type="ECO:0000256" key="4">
    <source>
        <dbReference type="ARBA" id="ARBA00014480"/>
    </source>
</evidence>
<evidence type="ECO:0000256" key="2">
    <source>
        <dbReference type="ARBA" id="ARBA00004202"/>
    </source>
</evidence>
<evidence type="ECO:0000313" key="20">
    <source>
        <dbReference type="Proteomes" id="UP000294746"/>
    </source>
</evidence>